<keyword evidence="2" id="KW-1185">Reference proteome</keyword>
<dbReference type="InterPro" id="IPR010323">
    <property type="entry name" value="DUF924"/>
</dbReference>
<dbReference type="OrthoDB" id="7593450at2"/>
<dbReference type="SUPFAM" id="SSF48452">
    <property type="entry name" value="TPR-like"/>
    <property type="match status" value="1"/>
</dbReference>
<dbReference type="Proteomes" id="UP000245916">
    <property type="component" value="Unassembled WGS sequence"/>
</dbReference>
<reference evidence="1 2" key="1">
    <citation type="submission" date="2018-05" db="EMBL/GenBank/DDBJ databases">
        <title>Genome of Sphingosinicella humi QZX222.</title>
        <authorList>
            <person name="Qiao Z."/>
            <person name="Wang G."/>
        </authorList>
    </citation>
    <scope>NUCLEOTIDE SEQUENCE [LARGE SCALE GENOMIC DNA]</scope>
    <source>
        <strain evidence="1 2">QZX222</strain>
    </source>
</reference>
<gene>
    <name evidence="1" type="ORF">DF286_06460</name>
</gene>
<sequence>MQSWTDEVLDFWFGLTPEQWWRDDDLDSVIRERFGELWEEQRTQPASSFLGSPREALAAVILFDQFPRNMFRDHADSFATDHLGLAIAKAAIERGYDEAMSEAERGLLYMPFQHSEDLDDQRRSLGLFTALGDEDQLRYAKLHHDVIERFGRFPHRNATLGRAPRPAEVAAGEVVPW</sequence>
<dbReference type="Gene3D" id="1.20.58.320">
    <property type="entry name" value="TPR-like"/>
    <property type="match status" value="1"/>
</dbReference>
<dbReference type="AlphaFoldDB" id="A0A2U2J2I3"/>
<proteinExistence type="predicted"/>
<dbReference type="RefSeq" id="WP_109270687.1">
    <property type="nucleotide sequence ID" value="NZ_QFFF01000001.1"/>
</dbReference>
<dbReference type="Gene3D" id="1.25.40.10">
    <property type="entry name" value="Tetratricopeptide repeat domain"/>
    <property type="match status" value="1"/>
</dbReference>
<organism evidence="1 2">
    <name type="scientific">Allosphingosinicella humi</name>
    <dbReference type="NCBI Taxonomy" id="2068657"/>
    <lineage>
        <taxon>Bacteria</taxon>
        <taxon>Pseudomonadati</taxon>
        <taxon>Pseudomonadota</taxon>
        <taxon>Alphaproteobacteria</taxon>
        <taxon>Sphingomonadales</taxon>
        <taxon>Sphingomonadaceae</taxon>
        <taxon>Allosphingosinicella</taxon>
    </lineage>
</organism>
<accession>A0A2U2J2I3</accession>
<dbReference type="EMBL" id="QFFF01000001">
    <property type="protein sequence ID" value="PWG02548.1"/>
    <property type="molecule type" value="Genomic_DNA"/>
</dbReference>
<evidence type="ECO:0000313" key="2">
    <source>
        <dbReference type="Proteomes" id="UP000245916"/>
    </source>
</evidence>
<evidence type="ECO:0000313" key="1">
    <source>
        <dbReference type="EMBL" id="PWG02548.1"/>
    </source>
</evidence>
<comment type="caution">
    <text evidence="1">The sequence shown here is derived from an EMBL/GenBank/DDBJ whole genome shotgun (WGS) entry which is preliminary data.</text>
</comment>
<dbReference type="InterPro" id="IPR011990">
    <property type="entry name" value="TPR-like_helical_dom_sf"/>
</dbReference>
<dbReference type="Pfam" id="PF06041">
    <property type="entry name" value="DUF924"/>
    <property type="match status" value="1"/>
</dbReference>
<name>A0A2U2J2I3_9SPHN</name>
<protein>
    <submittedName>
        <fullName evidence="1">DUF924 domain-containing protein</fullName>
    </submittedName>
</protein>